<name>A0AAQ3P3D3_VIGMU</name>
<gene>
    <name evidence="2" type="ORF">V8G54_007477</name>
</gene>
<feature type="region of interest" description="Disordered" evidence="1">
    <location>
        <begin position="1"/>
        <end position="23"/>
    </location>
</feature>
<accession>A0AAQ3P3D3</accession>
<evidence type="ECO:0000256" key="1">
    <source>
        <dbReference type="SAM" id="MobiDB-lite"/>
    </source>
</evidence>
<feature type="region of interest" description="Disordered" evidence="1">
    <location>
        <begin position="103"/>
        <end position="131"/>
    </location>
</feature>
<dbReference type="AlphaFoldDB" id="A0AAQ3P3D3"/>
<dbReference type="Proteomes" id="UP001374535">
    <property type="component" value="Chromosome 2"/>
</dbReference>
<keyword evidence="3" id="KW-1185">Reference proteome</keyword>
<organism evidence="2 3">
    <name type="scientific">Vigna mungo</name>
    <name type="common">Black gram</name>
    <name type="synonym">Phaseolus mungo</name>
    <dbReference type="NCBI Taxonomy" id="3915"/>
    <lineage>
        <taxon>Eukaryota</taxon>
        <taxon>Viridiplantae</taxon>
        <taxon>Streptophyta</taxon>
        <taxon>Embryophyta</taxon>
        <taxon>Tracheophyta</taxon>
        <taxon>Spermatophyta</taxon>
        <taxon>Magnoliopsida</taxon>
        <taxon>eudicotyledons</taxon>
        <taxon>Gunneridae</taxon>
        <taxon>Pentapetalae</taxon>
        <taxon>rosids</taxon>
        <taxon>fabids</taxon>
        <taxon>Fabales</taxon>
        <taxon>Fabaceae</taxon>
        <taxon>Papilionoideae</taxon>
        <taxon>50 kb inversion clade</taxon>
        <taxon>NPAAA clade</taxon>
        <taxon>indigoferoid/millettioid clade</taxon>
        <taxon>Phaseoleae</taxon>
        <taxon>Vigna</taxon>
    </lineage>
</organism>
<proteinExistence type="predicted"/>
<protein>
    <submittedName>
        <fullName evidence="2">Uncharacterized protein</fullName>
    </submittedName>
</protein>
<evidence type="ECO:0000313" key="2">
    <source>
        <dbReference type="EMBL" id="WVZ20155.1"/>
    </source>
</evidence>
<sequence>MTEQRQTGSETRDGFEDSPVSKPVVVPQVKLLESSTIREVHFTRDLHARAEQHTVMMLPACALEELRQRRDALPGRTEWRSEAVVPQREAALAANVGWEAAALGGTAGSEEDDEERNNDTENIGIHCSRSR</sequence>
<reference evidence="2 3" key="1">
    <citation type="journal article" date="2023" name="Life. Sci Alliance">
        <title>Evolutionary insights into 3D genome organization and epigenetic landscape of Vigna mungo.</title>
        <authorList>
            <person name="Junaid A."/>
            <person name="Singh B."/>
            <person name="Bhatia S."/>
        </authorList>
    </citation>
    <scope>NUCLEOTIDE SEQUENCE [LARGE SCALE GENOMIC DNA]</scope>
    <source>
        <strain evidence="2">Urdbean</strain>
    </source>
</reference>
<evidence type="ECO:0000313" key="3">
    <source>
        <dbReference type="Proteomes" id="UP001374535"/>
    </source>
</evidence>
<dbReference type="EMBL" id="CP144699">
    <property type="protein sequence ID" value="WVZ20155.1"/>
    <property type="molecule type" value="Genomic_DNA"/>
</dbReference>